<proteinExistence type="predicted"/>
<gene>
    <name evidence="3" type="ORF">KEC56_07490</name>
</gene>
<dbReference type="PANTHER" id="PTHR43179">
    <property type="entry name" value="RHAMNOSYLTRANSFERASE WBBL"/>
    <property type="match status" value="1"/>
</dbReference>
<sequence>MDEAVRLRNELREFGTVAEARPRLGALVGIADLSEMREAGKTSLIGSTADFLAASAAERDALLVRGGMTWGELRALLADSSHVVPRIEAAGFFDLEHYGRARPFLSWRAALDDYLVSGENDGLTPNWAFEPEWHAAHDRSQQRGPRAFNQLFQYVLGGEHSTTSPAHSDGRSLGDLLEAEDDESVFPEGEEQISLGSMREAASTDASFEAEPRQGRRVAFRGGAPLDVAVIVDGRHLVSPAHVEELRELTEVQDAGTAAVFVVTDADDGHEPPLSVQLDGQRVSFRSSGLGTPFGATAAALVEENGFPAWTLWRPGQRWKPNGLIDMTRALEANPQASAAAAYTPHAPQQWGSLSSALWHSRLDAAGIVFRTDRIAPDARWDYGLNADAVARLAIAGDGMVIEGDRFWARAYDANVHANRAGANLARKNHMPEIECTLPDGLRATVVIPTYQDWRMTLEAVRAVLASQDVGVIVVDNGSRRAVGAILGQAFAADSRVQLVRLPRNTDFAVASDLGARVAKSDAVVFLNNDTLVQEAWLDVLLSVLPSAAAAQPMLLFADRTVQSAGTVFAGGLSMPRHLFSGFHLDDVPVELGDYNFSALTAACLAVRRFDYLEAGGFDAEYVNGMEDIDLCLRLKQQTRRPLRLAMGARVVHLESKTEGRFAHVTPNRHRFAQRWRHELLTELDDRHVLDGTGLRVADVRWLPKQTADLREPEWRIERAAVRVVEHPPRLRWAIKFSSPGTIGGDLWGDSFFAADLAAALRRLGQQVLLDRTSSWERPESSGWDDITLTLRGLQRYTPQPGATNLLWVISHPDRVTIDELSAGWDRVYSAGPVWAKEQAALSRVEVLPLLQATDSTRFRNEGNARVRRGVLFVGRTRGERRPIVLDASEVTSELSVYGDDGWERYLDSRHIRGASIPNTLLPQAYSGARVVLNDHWDDMRRGGFLSNRLFDAAATGARIVSDDVAGLHEIFGDQVRTYSSADELKALLAADSTQWPGDVEMATMASRVASVHSFDARARTLLDDVLRTRRVG</sequence>
<keyword evidence="3" id="KW-0808">Transferase</keyword>
<name>A0A9X1LPQ4_9MICO</name>
<accession>A0A9X1LPQ4</accession>
<organism evidence="3 4">
    <name type="scientific">Microbacterium tenebrionis</name>
    <dbReference type="NCBI Taxonomy" id="2830665"/>
    <lineage>
        <taxon>Bacteria</taxon>
        <taxon>Bacillati</taxon>
        <taxon>Actinomycetota</taxon>
        <taxon>Actinomycetes</taxon>
        <taxon>Micrococcales</taxon>
        <taxon>Microbacteriaceae</taxon>
        <taxon>Microbacterium</taxon>
    </lineage>
</organism>
<evidence type="ECO:0000259" key="2">
    <source>
        <dbReference type="Pfam" id="PF13524"/>
    </source>
</evidence>
<dbReference type="Pfam" id="PF00535">
    <property type="entry name" value="Glycos_transf_2"/>
    <property type="match status" value="1"/>
</dbReference>
<feature type="domain" description="Spore protein YkvP/CgeB glycosyl transferase-like" evidence="2">
    <location>
        <begin position="894"/>
        <end position="1024"/>
    </location>
</feature>
<dbReference type="Proteomes" id="UP001139289">
    <property type="component" value="Unassembled WGS sequence"/>
</dbReference>
<reference evidence="3" key="1">
    <citation type="submission" date="2021-04" db="EMBL/GenBank/DDBJ databases">
        <title>Microbacterium tenobrionis sp. nov. and Microbacterium allomyrinae sp. nov., isolated from larvae of Tenobrio molitor and Allomyrina dichotoma, respectively.</title>
        <authorList>
            <person name="Lee S.D."/>
        </authorList>
    </citation>
    <scope>NUCLEOTIDE SEQUENCE</scope>
    <source>
        <strain evidence="3">YMB-B2</strain>
    </source>
</reference>
<protein>
    <submittedName>
        <fullName evidence="3">Glycosyltransferase</fullName>
        <ecNumber evidence="3">2.4.-.-</ecNumber>
    </submittedName>
</protein>
<keyword evidence="4" id="KW-1185">Reference proteome</keyword>
<dbReference type="Pfam" id="PF13524">
    <property type="entry name" value="Glyco_trans_1_2"/>
    <property type="match status" value="1"/>
</dbReference>
<evidence type="ECO:0000259" key="1">
    <source>
        <dbReference type="Pfam" id="PF00535"/>
    </source>
</evidence>
<dbReference type="PANTHER" id="PTHR43179:SF7">
    <property type="entry name" value="RHAMNOSYLTRANSFERASE WBBL"/>
    <property type="match status" value="1"/>
</dbReference>
<evidence type="ECO:0000313" key="4">
    <source>
        <dbReference type="Proteomes" id="UP001139289"/>
    </source>
</evidence>
<dbReference type="InterPro" id="IPR055259">
    <property type="entry name" value="YkvP/CgeB_Glyco_trans-like"/>
</dbReference>
<keyword evidence="3" id="KW-0328">Glycosyltransferase</keyword>
<dbReference type="InterPro" id="IPR029044">
    <property type="entry name" value="Nucleotide-diphossugar_trans"/>
</dbReference>
<dbReference type="AlphaFoldDB" id="A0A9X1LPQ4"/>
<evidence type="ECO:0000313" key="3">
    <source>
        <dbReference type="EMBL" id="MCC2029360.1"/>
    </source>
</evidence>
<feature type="domain" description="Glycosyltransferase 2-like" evidence="1">
    <location>
        <begin position="445"/>
        <end position="544"/>
    </location>
</feature>
<dbReference type="SUPFAM" id="SSF53448">
    <property type="entry name" value="Nucleotide-diphospho-sugar transferases"/>
    <property type="match status" value="1"/>
</dbReference>
<dbReference type="InterPro" id="IPR001173">
    <property type="entry name" value="Glyco_trans_2-like"/>
</dbReference>
<dbReference type="EC" id="2.4.-.-" evidence="3"/>
<dbReference type="GO" id="GO:0016757">
    <property type="term" value="F:glycosyltransferase activity"/>
    <property type="evidence" value="ECO:0007669"/>
    <property type="project" value="UniProtKB-KW"/>
</dbReference>
<dbReference type="Gene3D" id="3.90.550.10">
    <property type="entry name" value="Spore Coat Polysaccharide Biosynthesis Protein SpsA, Chain A"/>
    <property type="match status" value="1"/>
</dbReference>
<comment type="caution">
    <text evidence="3">The sequence shown here is derived from an EMBL/GenBank/DDBJ whole genome shotgun (WGS) entry which is preliminary data.</text>
</comment>
<dbReference type="EMBL" id="JAGTTM010000002">
    <property type="protein sequence ID" value="MCC2029360.1"/>
    <property type="molecule type" value="Genomic_DNA"/>
</dbReference>